<keyword evidence="2" id="KW-1133">Transmembrane helix</keyword>
<protein>
    <recommendedName>
        <fullName evidence="6">Mid2 domain-containing protein</fullName>
    </recommendedName>
</protein>
<comment type="caution">
    <text evidence="4">The sequence shown here is derived from an EMBL/GenBank/DDBJ whole genome shotgun (WGS) entry which is preliminary data.</text>
</comment>
<feature type="compositionally biased region" description="Low complexity" evidence="1">
    <location>
        <begin position="99"/>
        <end position="133"/>
    </location>
</feature>
<evidence type="ECO:0000256" key="1">
    <source>
        <dbReference type="SAM" id="MobiDB-lite"/>
    </source>
</evidence>
<name>A0ABR3BF75_PHYBL</name>
<feature type="compositionally biased region" description="Low complexity" evidence="1">
    <location>
        <begin position="65"/>
        <end position="77"/>
    </location>
</feature>
<feature type="chain" id="PRO_5045634150" description="Mid2 domain-containing protein" evidence="3">
    <location>
        <begin position="26"/>
        <end position="343"/>
    </location>
</feature>
<evidence type="ECO:0000313" key="4">
    <source>
        <dbReference type="EMBL" id="KAL0097356.1"/>
    </source>
</evidence>
<gene>
    <name evidence="4" type="ORF">J3Q64DRAFT_1713002</name>
</gene>
<keyword evidence="5" id="KW-1185">Reference proteome</keyword>
<feature type="transmembrane region" description="Helical" evidence="2">
    <location>
        <begin position="174"/>
        <end position="196"/>
    </location>
</feature>
<evidence type="ECO:0000313" key="5">
    <source>
        <dbReference type="Proteomes" id="UP001448207"/>
    </source>
</evidence>
<feature type="region of interest" description="Disordered" evidence="1">
    <location>
        <begin position="99"/>
        <end position="173"/>
    </location>
</feature>
<dbReference type="EMBL" id="JBCLYO010000001">
    <property type="protein sequence ID" value="KAL0097356.1"/>
    <property type="molecule type" value="Genomic_DNA"/>
</dbReference>
<organism evidence="4 5">
    <name type="scientific">Phycomyces blakesleeanus</name>
    <dbReference type="NCBI Taxonomy" id="4837"/>
    <lineage>
        <taxon>Eukaryota</taxon>
        <taxon>Fungi</taxon>
        <taxon>Fungi incertae sedis</taxon>
        <taxon>Mucoromycota</taxon>
        <taxon>Mucoromycotina</taxon>
        <taxon>Mucoromycetes</taxon>
        <taxon>Mucorales</taxon>
        <taxon>Phycomycetaceae</taxon>
        <taxon>Phycomyces</taxon>
    </lineage>
</organism>
<accession>A0ABR3BF75</accession>
<evidence type="ECO:0008006" key="6">
    <source>
        <dbReference type="Google" id="ProtNLM"/>
    </source>
</evidence>
<evidence type="ECO:0000256" key="2">
    <source>
        <dbReference type="SAM" id="Phobius"/>
    </source>
</evidence>
<dbReference type="Gene3D" id="1.20.5.510">
    <property type="entry name" value="Single helix bin"/>
    <property type="match status" value="1"/>
</dbReference>
<keyword evidence="2" id="KW-0812">Transmembrane</keyword>
<keyword evidence="3" id="KW-0732">Signal</keyword>
<feature type="signal peptide" evidence="3">
    <location>
        <begin position="1"/>
        <end position="25"/>
    </location>
</feature>
<evidence type="ECO:0000256" key="3">
    <source>
        <dbReference type="SAM" id="SignalP"/>
    </source>
</evidence>
<feature type="compositionally biased region" description="Low complexity" evidence="1">
    <location>
        <begin position="143"/>
        <end position="163"/>
    </location>
</feature>
<dbReference type="Proteomes" id="UP001448207">
    <property type="component" value="Unassembled WGS sequence"/>
</dbReference>
<proteinExistence type="predicted"/>
<feature type="region of interest" description="Disordered" evidence="1">
    <location>
        <begin position="51"/>
        <end position="77"/>
    </location>
</feature>
<keyword evidence="2" id="KW-0472">Membrane</keyword>
<sequence>MASFFLCKLALFAFVLLQILSCSEAQFSLPGIAIDDPTSTTSAAATTTAVATTTADLPPSTTADPPASITSSDITIPTSPSIPIPTVISTSEIPSSPAVPVSSLPSVAPVQPSSTTPSATPSSVAPVVPTSAQTSSKETLAPSKSVSTPSGSSNVSTPTSSTKADGEKKSNTPAIIGGVVGGVVGLALIGGLITFLNRRGGCTSRSEKPKSDFKDFEMTENDFPQRRAPTGGLQGIVPISGSPTVPQLNNQGNFYNDNGYGQNYSNVQSQSSGQDGYYYDNYSQGQGYYTDGRYYYENGGNAPVTGYVPQQNYQQYQTSPPVQPMVAEYSKPDLADSKPHEKV</sequence>
<reference evidence="4 5" key="1">
    <citation type="submission" date="2024-04" db="EMBL/GenBank/DDBJ databases">
        <title>Symmetric and asymmetric DNA N6-adenine methylation regulates different biological responses in Mucorales.</title>
        <authorList>
            <consortium name="Lawrence Berkeley National Laboratory"/>
            <person name="Lax C."/>
            <person name="Mondo S.J."/>
            <person name="Osorio-Concepcion M."/>
            <person name="Muszewska A."/>
            <person name="Corrochano-Luque M."/>
            <person name="Gutierrez G."/>
            <person name="Riley R."/>
            <person name="Lipzen A."/>
            <person name="Guo J."/>
            <person name="Hundley H."/>
            <person name="Amirebrahimi M."/>
            <person name="Ng V."/>
            <person name="Lorenzo-Gutierrez D."/>
            <person name="Binder U."/>
            <person name="Yang J."/>
            <person name="Song Y."/>
            <person name="Canovas D."/>
            <person name="Navarro E."/>
            <person name="Freitag M."/>
            <person name="Gabaldon T."/>
            <person name="Grigoriev I.V."/>
            <person name="Corrochano L.M."/>
            <person name="Nicolas F.E."/>
            <person name="Garre V."/>
        </authorList>
    </citation>
    <scope>NUCLEOTIDE SEQUENCE [LARGE SCALE GENOMIC DNA]</scope>
    <source>
        <strain evidence="4 5">L51</strain>
    </source>
</reference>